<name>A0A423SPZ9_PENVA</name>
<dbReference type="Proteomes" id="UP000283509">
    <property type="component" value="Unassembled WGS sequence"/>
</dbReference>
<sequence>MEGEETQEVEDNSSSATQLSQSSGVPSLPSGNRLTEISITTDISDSETESDDKYGLSLGDVKVTLQENGNLLSDRGFLNELLKSIDEKIAEDIPLESQNIHQTGPPTRDPGPDLNWNANLKLQVSKVGKEGPFLVPRYGSQERPDPRQKSCSSHKLAGSRAGHQGLDSKSKFIPTNDENKQHLNSTTEPPPLDGILSQFGLKLTSRDWQKIPEKHVKFDKVHFEVSSESGTDADMSRGKSEAVGREDGEQLHLMQSARILKELTNLRWTLNGWCSVEADPPVDHKSTLHFLQQLLSMLHTHHLQKKYAEEELMKSQSELKRLGKELYVLRGAQENREARLYEADSQLGQMQKDWLGVHMKLQDELQNHHMEVHELKQERDSLQEEIGLMKKDMTKMMATIKSHEQSKFTLEEIQGQLSASRKQAMEVVQENSRLNQHLTEKEKSLQELEMVKLPQAQKDLETVRKKLDDLEIALEQVVRDKAHIEGDLRLLQDQYKTLLERVVEEEDKKEQALKDKAKLERQVEDQAAKMKAMKQELHDYYQGRVEELVGQKSQSLQDQLNTLETNLKGSLEDQLDAQRKSHNHAVTNLQASHEEELKKVRASHMSQLTQLQQEVKALQAENQAMQTQRQGILSAVSSILGPNKESPHSLSPKPLSCCFLFLSTYFQYFCSGH</sequence>
<dbReference type="OrthoDB" id="6364820at2759"/>
<dbReference type="PANTHER" id="PTHR45615:SF80">
    <property type="entry name" value="GRIP DOMAIN-CONTAINING PROTEIN"/>
    <property type="match status" value="1"/>
</dbReference>
<reference evidence="3 4" key="1">
    <citation type="submission" date="2018-04" db="EMBL/GenBank/DDBJ databases">
        <authorList>
            <person name="Zhang X."/>
            <person name="Yuan J."/>
            <person name="Li F."/>
            <person name="Xiang J."/>
        </authorList>
    </citation>
    <scope>NUCLEOTIDE SEQUENCE [LARGE SCALE GENOMIC DNA]</scope>
    <source>
        <tissue evidence="3">Muscle</tissue>
    </source>
</reference>
<evidence type="ECO:0000313" key="3">
    <source>
        <dbReference type="EMBL" id="ROT66287.1"/>
    </source>
</evidence>
<keyword evidence="4" id="KW-1185">Reference proteome</keyword>
<feature type="coiled-coil region" evidence="1">
    <location>
        <begin position="431"/>
        <end position="628"/>
    </location>
</feature>
<feature type="region of interest" description="Disordered" evidence="2">
    <location>
        <begin position="229"/>
        <end position="248"/>
    </location>
</feature>
<feature type="compositionally biased region" description="Basic and acidic residues" evidence="2">
    <location>
        <begin position="234"/>
        <end position="248"/>
    </location>
</feature>
<accession>A0A423SPZ9</accession>
<evidence type="ECO:0000256" key="2">
    <source>
        <dbReference type="SAM" id="MobiDB-lite"/>
    </source>
</evidence>
<feature type="compositionally biased region" description="Polar residues" evidence="2">
    <location>
        <begin position="96"/>
        <end position="105"/>
    </location>
</feature>
<feature type="compositionally biased region" description="Acidic residues" evidence="2">
    <location>
        <begin position="1"/>
        <end position="11"/>
    </location>
</feature>
<feature type="region of interest" description="Disordered" evidence="2">
    <location>
        <begin position="132"/>
        <end position="193"/>
    </location>
</feature>
<feature type="region of interest" description="Disordered" evidence="2">
    <location>
        <begin position="1"/>
        <end position="52"/>
    </location>
</feature>
<dbReference type="EMBL" id="QCYY01002963">
    <property type="protein sequence ID" value="ROT66287.1"/>
    <property type="molecule type" value="Genomic_DNA"/>
</dbReference>
<feature type="coiled-coil region" evidence="1">
    <location>
        <begin position="358"/>
        <end position="392"/>
    </location>
</feature>
<protein>
    <submittedName>
        <fullName evidence="3">Uncharacterized protein</fullName>
    </submittedName>
</protein>
<proteinExistence type="predicted"/>
<dbReference type="AlphaFoldDB" id="A0A423SPZ9"/>
<feature type="region of interest" description="Disordered" evidence="2">
    <location>
        <begin position="96"/>
        <end position="115"/>
    </location>
</feature>
<keyword evidence="1" id="KW-0175">Coiled coil</keyword>
<organism evidence="3 4">
    <name type="scientific">Penaeus vannamei</name>
    <name type="common">Whiteleg shrimp</name>
    <name type="synonym">Litopenaeus vannamei</name>
    <dbReference type="NCBI Taxonomy" id="6689"/>
    <lineage>
        <taxon>Eukaryota</taxon>
        <taxon>Metazoa</taxon>
        <taxon>Ecdysozoa</taxon>
        <taxon>Arthropoda</taxon>
        <taxon>Crustacea</taxon>
        <taxon>Multicrustacea</taxon>
        <taxon>Malacostraca</taxon>
        <taxon>Eumalacostraca</taxon>
        <taxon>Eucarida</taxon>
        <taxon>Decapoda</taxon>
        <taxon>Dendrobranchiata</taxon>
        <taxon>Penaeoidea</taxon>
        <taxon>Penaeidae</taxon>
        <taxon>Penaeus</taxon>
    </lineage>
</organism>
<reference evidence="3 4" key="2">
    <citation type="submission" date="2019-01" db="EMBL/GenBank/DDBJ databases">
        <title>The decoding of complex shrimp genome reveals the adaptation for benthos swimmer, frequently molting mechanism and breeding impact on genome.</title>
        <authorList>
            <person name="Sun Y."/>
            <person name="Gao Y."/>
            <person name="Yu Y."/>
        </authorList>
    </citation>
    <scope>NUCLEOTIDE SEQUENCE [LARGE SCALE GENOMIC DNA]</scope>
    <source>
        <tissue evidence="3">Muscle</tissue>
    </source>
</reference>
<evidence type="ECO:0000256" key="1">
    <source>
        <dbReference type="SAM" id="Coils"/>
    </source>
</evidence>
<comment type="caution">
    <text evidence="3">The sequence shown here is derived from an EMBL/GenBank/DDBJ whole genome shotgun (WGS) entry which is preliminary data.</text>
</comment>
<evidence type="ECO:0000313" key="4">
    <source>
        <dbReference type="Proteomes" id="UP000283509"/>
    </source>
</evidence>
<gene>
    <name evidence="3" type="ORF">C7M84_015700</name>
</gene>
<feature type="compositionally biased region" description="Low complexity" evidence="2">
    <location>
        <begin position="13"/>
        <end position="23"/>
    </location>
</feature>
<dbReference type="PANTHER" id="PTHR45615">
    <property type="entry name" value="MYOSIN HEAVY CHAIN, NON-MUSCLE"/>
    <property type="match status" value="1"/>
</dbReference>